<accession>D3BG76</accession>
<feature type="region of interest" description="Disordered" evidence="1">
    <location>
        <begin position="22"/>
        <end position="52"/>
    </location>
</feature>
<sequence>MINSDPEGIEYRMIKSVNNKKSTEVRKEKQQLAKQQEQIEKQEEQLQSEKNKEYDPIDYFSQSSKDFDCKVLDKYIHNDTNKAKEYILQYFIKSSSEDIVYMWNHDKEAVISIKTTDIKSKYLTRNKAPKFSAGDWFFNNERNFVDVEFNLNESRIDLQS</sequence>
<dbReference type="AlphaFoldDB" id="D3BG76"/>
<organism evidence="2 3">
    <name type="scientific">Heterostelium pallidum (strain ATCC 26659 / Pp 5 / PN500)</name>
    <name type="common">Cellular slime mold</name>
    <name type="synonym">Polysphondylium pallidum</name>
    <dbReference type="NCBI Taxonomy" id="670386"/>
    <lineage>
        <taxon>Eukaryota</taxon>
        <taxon>Amoebozoa</taxon>
        <taxon>Evosea</taxon>
        <taxon>Eumycetozoa</taxon>
        <taxon>Dictyostelia</taxon>
        <taxon>Acytosteliales</taxon>
        <taxon>Acytosteliaceae</taxon>
        <taxon>Heterostelium</taxon>
    </lineage>
</organism>
<dbReference type="Proteomes" id="UP000001396">
    <property type="component" value="Unassembled WGS sequence"/>
</dbReference>
<dbReference type="GeneID" id="31363008"/>
<gene>
    <name evidence="2" type="ORF">PPL_07527</name>
</gene>
<dbReference type="EMBL" id="ADBJ01000033">
    <property type="protein sequence ID" value="EFA79668.1"/>
    <property type="molecule type" value="Genomic_DNA"/>
</dbReference>
<dbReference type="InParanoid" id="D3BG76"/>
<protein>
    <submittedName>
        <fullName evidence="2">Uncharacterized protein</fullName>
    </submittedName>
</protein>
<name>D3BG76_HETP5</name>
<evidence type="ECO:0000313" key="2">
    <source>
        <dbReference type="EMBL" id="EFA79668.1"/>
    </source>
</evidence>
<keyword evidence="3" id="KW-1185">Reference proteome</keyword>
<reference evidence="2 3" key="1">
    <citation type="journal article" date="2011" name="Genome Res.">
        <title>Phylogeny-wide analysis of social amoeba genomes highlights ancient origins for complex intercellular communication.</title>
        <authorList>
            <person name="Heidel A.J."/>
            <person name="Lawal H.M."/>
            <person name="Felder M."/>
            <person name="Schilde C."/>
            <person name="Helps N.R."/>
            <person name="Tunggal B."/>
            <person name="Rivero F."/>
            <person name="John U."/>
            <person name="Schleicher M."/>
            <person name="Eichinger L."/>
            <person name="Platzer M."/>
            <person name="Noegel A.A."/>
            <person name="Schaap P."/>
            <person name="Gloeckner G."/>
        </authorList>
    </citation>
    <scope>NUCLEOTIDE SEQUENCE [LARGE SCALE GENOMIC DNA]</scope>
    <source>
        <strain evidence="3">ATCC 26659 / Pp 5 / PN500</strain>
    </source>
</reference>
<evidence type="ECO:0000256" key="1">
    <source>
        <dbReference type="SAM" id="MobiDB-lite"/>
    </source>
</evidence>
<dbReference type="RefSeq" id="XP_020431789.1">
    <property type="nucleotide sequence ID" value="XM_020578362.1"/>
</dbReference>
<proteinExistence type="predicted"/>
<comment type="caution">
    <text evidence="2">The sequence shown here is derived from an EMBL/GenBank/DDBJ whole genome shotgun (WGS) entry which is preliminary data.</text>
</comment>
<evidence type="ECO:0000313" key="3">
    <source>
        <dbReference type="Proteomes" id="UP000001396"/>
    </source>
</evidence>